<keyword evidence="1" id="KW-0732">Signal</keyword>
<dbReference type="SUPFAM" id="SSF57302">
    <property type="entry name" value="Snake toxin-like"/>
    <property type="match status" value="1"/>
</dbReference>
<proteinExistence type="predicted"/>
<protein>
    <recommendedName>
        <fullName evidence="4">Activin types I and II receptor domain-containing protein</fullName>
    </recommendedName>
</protein>
<dbReference type="CDD" id="cd00117">
    <property type="entry name" value="TFP"/>
    <property type="match status" value="1"/>
</dbReference>
<name>A0A016V435_9BILA</name>
<dbReference type="EMBL" id="JARK01001354">
    <property type="protein sequence ID" value="EYC21772.1"/>
    <property type="molecule type" value="Genomic_DNA"/>
</dbReference>
<gene>
    <name evidence="2" type="primary">Acey_s0018.g3522</name>
    <name evidence="2" type="synonym">Acey-ZK287.9</name>
    <name evidence="2" type="ORF">Y032_0018g3522</name>
</gene>
<evidence type="ECO:0000313" key="3">
    <source>
        <dbReference type="Proteomes" id="UP000024635"/>
    </source>
</evidence>
<feature type="signal peptide" evidence="1">
    <location>
        <begin position="1"/>
        <end position="18"/>
    </location>
</feature>
<reference evidence="3" key="1">
    <citation type="journal article" date="2015" name="Nat. Genet.">
        <title>The genome and transcriptome of the zoonotic hookworm Ancylostoma ceylanicum identify infection-specific gene families.</title>
        <authorList>
            <person name="Schwarz E.M."/>
            <person name="Hu Y."/>
            <person name="Antoshechkin I."/>
            <person name="Miller M.M."/>
            <person name="Sternberg P.W."/>
            <person name="Aroian R.V."/>
        </authorList>
    </citation>
    <scope>NUCLEOTIDE SEQUENCE</scope>
    <source>
        <strain evidence="3">HY135</strain>
    </source>
</reference>
<comment type="caution">
    <text evidence="2">The sequence shown here is derived from an EMBL/GenBank/DDBJ whole genome shotgun (WGS) entry which is preliminary data.</text>
</comment>
<keyword evidence="3" id="KW-1185">Reference proteome</keyword>
<feature type="chain" id="PRO_5001490177" description="Activin types I and II receptor domain-containing protein" evidence="1">
    <location>
        <begin position="19"/>
        <end position="107"/>
    </location>
</feature>
<evidence type="ECO:0000313" key="2">
    <source>
        <dbReference type="EMBL" id="EYC21772.1"/>
    </source>
</evidence>
<organism evidence="2 3">
    <name type="scientific">Ancylostoma ceylanicum</name>
    <dbReference type="NCBI Taxonomy" id="53326"/>
    <lineage>
        <taxon>Eukaryota</taxon>
        <taxon>Metazoa</taxon>
        <taxon>Ecdysozoa</taxon>
        <taxon>Nematoda</taxon>
        <taxon>Chromadorea</taxon>
        <taxon>Rhabditida</taxon>
        <taxon>Rhabditina</taxon>
        <taxon>Rhabditomorpha</taxon>
        <taxon>Strongyloidea</taxon>
        <taxon>Ancylostomatidae</taxon>
        <taxon>Ancylostomatinae</taxon>
        <taxon>Ancylostoma</taxon>
    </lineage>
</organism>
<dbReference type="Proteomes" id="UP000024635">
    <property type="component" value="Unassembled WGS sequence"/>
</dbReference>
<evidence type="ECO:0000256" key="1">
    <source>
        <dbReference type="SAM" id="SignalP"/>
    </source>
</evidence>
<accession>A0A016V435</accession>
<dbReference type="InterPro" id="IPR045860">
    <property type="entry name" value="Snake_toxin-like_sf"/>
</dbReference>
<dbReference type="Gene3D" id="2.10.60.10">
    <property type="entry name" value="CD59"/>
    <property type="match status" value="1"/>
</dbReference>
<dbReference type="AlphaFoldDB" id="A0A016V435"/>
<dbReference type="OrthoDB" id="5848167at2759"/>
<sequence>MSFATLVVLLSLVTSSVSFLKCYDTDMKSKECHPMQLWCVEWRNDTTVTRGCADVNLCPDEEDGCFPAHDKLAPVRWCCCNSDLCNSSQNLRVITAFISALSILTFI</sequence>
<evidence type="ECO:0008006" key="4">
    <source>
        <dbReference type="Google" id="ProtNLM"/>
    </source>
</evidence>